<protein>
    <recommendedName>
        <fullName evidence="1">DUF1758 domain-containing protein</fullName>
    </recommendedName>
</protein>
<proteinExistence type="predicted"/>
<dbReference type="InterPro" id="IPR043502">
    <property type="entry name" value="DNA/RNA_pol_sf"/>
</dbReference>
<comment type="caution">
    <text evidence="2">The sequence shown here is derived from an EMBL/GenBank/DDBJ whole genome shotgun (WGS) entry which is preliminary data.</text>
</comment>
<dbReference type="InterPro" id="IPR021109">
    <property type="entry name" value="Peptidase_aspartic_dom_sf"/>
</dbReference>
<evidence type="ECO:0000313" key="2">
    <source>
        <dbReference type="EMBL" id="PIC12907.1"/>
    </source>
</evidence>
<accession>A0A2G5SD00</accession>
<reference evidence="3" key="1">
    <citation type="submission" date="2017-10" db="EMBL/GenBank/DDBJ databases">
        <title>Rapid genome shrinkage in a self-fertile nematode reveals novel sperm competition proteins.</title>
        <authorList>
            <person name="Yin D."/>
            <person name="Schwarz E.M."/>
            <person name="Thomas C.G."/>
            <person name="Felde R.L."/>
            <person name="Korf I.F."/>
            <person name="Cutter A.D."/>
            <person name="Schartner C.M."/>
            <person name="Ralston E.J."/>
            <person name="Meyer B.J."/>
            <person name="Haag E.S."/>
        </authorList>
    </citation>
    <scope>NUCLEOTIDE SEQUENCE [LARGE SCALE GENOMIC DNA]</scope>
    <source>
        <strain evidence="3">JU1422</strain>
    </source>
</reference>
<gene>
    <name evidence="2" type="ORF">B9Z55_028142</name>
</gene>
<dbReference type="InterPro" id="IPR008737">
    <property type="entry name" value="DUF1758"/>
</dbReference>
<evidence type="ECO:0000313" key="3">
    <source>
        <dbReference type="Proteomes" id="UP000230233"/>
    </source>
</evidence>
<dbReference type="Gene3D" id="2.40.70.10">
    <property type="entry name" value="Acid Proteases"/>
    <property type="match status" value="1"/>
</dbReference>
<dbReference type="STRING" id="1611254.A0A2G5SD00"/>
<dbReference type="PANTHER" id="PTHR47331">
    <property type="entry name" value="PHD-TYPE DOMAIN-CONTAINING PROTEIN"/>
    <property type="match status" value="1"/>
</dbReference>
<name>A0A2G5SD00_9PELO</name>
<dbReference type="Pfam" id="PF05380">
    <property type="entry name" value="Peptidase_A17"/>
    <property type="match status" value="1"/>
</dbReference>
<dbReference type="Pfam" id="PF05585">
    <property type="entry name" value="DUF1758"/>
    <property type="match status" value="1"/>
</dbReference>
<keyword evidence="3" id="KW-1185">Reference proteome</keyword>
<dbReference type="Proteomes" id="UP000230233">
    <property type="component" value="Unassembled WGS sequence"/>
</dbReference>
<sequence length="838" mass="95867">MVCNYCKKDHHRSLCTDADTKRSGENAAKNKQERLQATAMGEEDGDQGSKESSMATTVATRGYIPTLRTSAQNPSNGEWELISTMLDSGADQTYLRKDLAEKWKLPNEGTETFNLRTFGSQDSMSITFDKTTIRIKKGKRTLDMKVLVSENLAGRVWKARLTKDDLEHIVKKKMDINEDVFEDVVEPQLIIGCDYLSDLMIGNMITLPSGVKLIKTHIGFTTMGRRDQKKDPSESKEDFERHLLMAVKEDLQNEYSIQAEDDQRRGTIMKTANELTGPMTEEKSLAIKETDEIFDRTVEKREEGYFVKIPFKEDHPELKDNFGIAIKRLQSVVRHSSNEVLGMIDKVIKDQLEAKFIEEVDPSECIGWFVLTPLKNTTKCRVVIDASSHHRGEPSLNDVIRTGDTILPDIVHMLDRFRSGSFAMELAQEILANLYVDNLILTSDENFEKLKNLYRDTKGIFNEMKMNLREYLSNSEQLNNFMDEKDKAEHKEMKVLGIEWHSSSDTIRMKCDYEDHEKLSRRTVSSDVASNFDPSGLLVPLFLKLKLFQRQLWNGQYGWDTELNEEHSQTWMELIESIKGYQVTLPRQIILKNGKNWIVTFTDASQDATACAIYVVNEKGASLIFGKSKVKPLKEKWTIPKLECQALKMGVERTLVTIRGLQEGNIQITECVFLTDSKITLDWIKAPPGKNDSGPFVVNRITAIRSAAAELEERQVPTKFGHVRSEENPADIGTRGADKGSIDQSDWFGGTAMLKKRIQDWDNFDKLFKLPQEEIRTMLLCKKEPRDEPIFDCSRTNNFDKMKNVVGWIVRFIKNAMSQSTKDRLGNPIWKDPSKQQR</sequence>
<dbReference type="EMBL" id="PDUG01000017">
    <property type="protein sequence ID" value="PIC12907.1"/>
    <property type="molecule type" value="Genomic_DNA"/>
</dbReference>
<dbReference type="AlphaFoldDB" id="A0A2G5SD00"/>
<organism evidence="2 3">
    <name type="scientific">Caenorhabditis nigoni</name>
    <dbReference type="NCBI Taxonomy" id="1611254"/>
    <lineage>
        <taxon>Eukaryota</taxon>
        <taxon>Metazoa</taxon>
        <taxon>Ecdysozoa</taxon>
        <taxon>Nematoda</taxon>
        <taxon>Chromadorea</taxon>
        <taxon>Rhabditida</taxon>
        <taxon>Rhabditina</taxon>
        <taxon>Rhabditomorpha</taxon>
        <taxon>Rhabditoidea</taxon>
        <taxon>Rhabditidae</taxon>
        <taxon>Peloderinae</taxon>
        <taxon>Caenorhabditis</taxon>
    </lineage>
</organism>
<evidence type="ECO:0000259" key="1">
    <source>
        <dbReference type="Pfam" id="PF05585"/>
    </source>
</evidence>
<dbReference type="OrthoDB" id="5875526at2759"/>
<dbReference type="SUPFAM" id="SSF56672">
    <property type="entry name" value="DNA/RNA polymerases"/>
    <property type="match status" value="1"/>
</dbReference>
<dbReference type="InterPro" id="IPR008042">
    <property type="entry name" value="Retrotrans_Pao"/>
</dbReference>
<feature type="domain" description="DUF1758" evidence="1">
    <location>
        <begin position="85"/>
        <end position="231"/>
    </location>
</feature>